<proteinExistence type="predicted"/>
<sequence>MTKNHESKKELNNFLIDAISPDERWLVIFEDDGETGYLYFCSYNSDNQKYKILDHLWIYNQIKPAIQECNFVNIVWSHDSTKVCLVVDGECWGILDIKIKRKLAAPRKENSIKTIERIKWDNGLTRSDGDELRTI</sequence>
<protein>
    <submittedName>
        <fullName evidence="1">DUF2251 domain-containing protein</fullName>
    </submittedName>
</protein>
<reference evidence="2" key="1">
    <citation type="journal article" date="2019" name="Int. J. Syst. Evol. Microbiol.">
        <title>The Global Catalogue of Microorganisms (GCM) 10K type strain sequencing project: providing services to taxonomists for standard genome sequencing and annotation.</title>
        <authorList>
            <consortium name="The Broad Institute Genomics Platform"/>
            <consortium name="The Broad Institute Genome Sequencing Center for Infectious Disease"/>
            <person name="Wu L."/>
            <person name="Ma J."/>
        </authorList>
    </citation>
    <scope>NUCLEOTIDE SEQUENCE [LARGE SCALE GENOMIC DNA]</scope>
    <source>
        <strain evidence="2">CCUG 59189</strain>
    </source>
</reference>
<keyword evidence="2" id="KW-1185">Reference proteome</keyword>
<evidence type="ECO:0000313" key="1">
    <source>
        <dbReference type="EMBL" id="MFD1177827.1"/>
    </source>
</evidence>
<accession>A0ABW3S002</accession>
<evidence type="ECO:0000313" key="2">
    <source>
        <dbReference type="Proteomes" id="UP001597262"/>
    </source>
</evidence>
<gene>
    <name evidence="1" type="ORF">ACFQ3W_16175</name>
</gene>
<dbReference type="EMBL" id="JBHTLM010000012">
    <property type="protein sequence ID" value="MFD1177827.1"/>
    <property type="molecule type" value="Genomic_DNA"/>
</dbReference>
<dbReference type="Pfam" id="PF10008">
    <property type="entry name" value="DUF2251"/>
    <property type="match status" value="1"/>
</dbReference>
<dbReference type="Proteomes" id="UP001597262">
    <property type="component" value="Unassembled WGS sequence"/>
</dbReference>
<organism evidence="1 2">
    <name type="scientific">Paenibacillus puldeungensis</name>
    <dbReference type="NCBI Taxonomy" id="696536"/>
    <lineage>
        <taxon>Bacteria</taxon>
        <taxon>Bacillati</taxon>
        <taxon>Bacillota</taxon>
        <taxon>Bacilli</taxon>
        <taxon>Bacillales</taxon>
        <taxon>Paenibacillaceae</taxon>
        <taxon>Paenibacillus</taxon>
    </lineage>
</organism>
<comment type="caution">
    <text evidence="1">The sequence shown here is derived from an EMBL/GenBank/DDBJ whole genome shotgun (WGS) entry which is preliminary data.</text>
</comment>
<name>A0ABW3S002_9BACL</name>
<dbReference type="InterPro" id="IPR014449">
    <property type="entry name" value="UCP007050_HI0931"/>
</dbReference>